<gene>
    <name evidence="1" type="ORF">ROH8110_01762</name>
</gene>
<dbReference type="InterPro" id="IPR035235">
    <property type="entry name" value="DUF5343"/>
</dbReference>
<evidence type="ECO:0000313" key="2">
    <source>
        <dbReference type="Proteomes" id="UP000193207"/>
    </source>
</evidence>
<sequence length="204" mass="22705">MALASNYYQNLGRLADFFQQIKDAQAPDQLTQKLLKDWGFTSSNDRALIPLLKTLGFLTSDGSPTERYQNFRNQSQSAKVLGEAIREAYKDIFLIKQNPTASDREAIQGKFKSYHNVSDLVANHMTRTFLALLDLADISTPPSSSNFGEVKEASAEIAPEPLQGNSKISGLSGLHYNIQIHLPATKDVEVYNAIFKSLKEHLVD</sequence>
<dbReference type="EMBL" id="FWFU01000002">
    <property type="protein sequence ID" value="SLN34969.1"/>
    <property type="molecule type" value="Genomic_DNA"/>
</dbReference>
<evidence type="ECO:0000313" key="1">
    <source>
        <dbReference type="EMBL" id="SLN34969.1"/>
    </source>
</evidence>
<organism evidence="1 2">
    <name type="scientific">Roseovarius halotolerans</name>
    <dbReference type="NCBI Taxonomy" id="505353"/>
    <lineage>
        <taxon>Bacteria</taxon>
        <taxon>Pseudomonadati</taxon>
        <taxon>Pseudomonadota</taxon>
        <taxon>Alphaproteobacteria</taxon>
        <taxon>Rhodobacterales</taxon>
        <taxon>Roseobacteraceae</taxon>
        <taxon>Roseovarius</taxon>
    </lineage>
</organism>
<dbReference type="AlphaFoldDB" id="A0A1X6YYE5"/>
<dbReference type="OrthoDB" id="5186897at2"/>
<protein>
    <recommendedName>
        <fullName evidence="3">DUF5343 domain-containing protein</fullName>
    </recommendedName>
</protein>
<name>A0A1X6YYE5_9RHOB</name>
<proteinExistence type="predicted"/>
<evidence type="ECO:0008006" key="3">
    <source>
        <dbReference type="Google" id="ProtNLM"/>
    </source>
</evidence>
<accession>A0A1X6YYE5</accession>
<keyword evidence="2" id="KW-1185">Reference proteome</keyword>
<dbReference type="Proteomes" id="UP000193207">
    <property type="component" value="Unassembled WGS sequence"/>
</dbReference>
<dbReference type="Pfam" id="PF17278">
    <property type="entry name" value="DUF5343"/>
    <property type="match status" value="1"/>
</dbReference>
<reference evidence="1 2" key="1">
    <citation type="submission" date="2017-03" db="EMBL/GenBank/DDBJ databases">
        <authorList>
            <person name="Afonso C.L."/>
            <person name="Miller P.J."/>
            <person name="Scott M.A."/>
            <person name="Spackman E."/>
            <person name="Goraichik I."/>
            <person name="Dimitrov K.M."/>
            <person name="Suarez D.L."/>
            <person name="Swayne D.E."/>
        </authorList>
    </citation>
    <scope>NUCLEOTIDE SEQUENCE [LARGE SCALE GENOMIC DNA]</scope>
    <source>
        <strain evidence="1 2">CECT 8110</strain>
    </source>
</reference>
<dbReference type="RefSeq" id="WP_085817376.1">
    <property type="nucleotide sequence ID" value="NZ_FWFU01000002.1"/>
</dbReference>